<dbReference type="Proteomes" id="UP000309340">
    <property type="component" value="Unassembled WGS sequence"/>
</dbReference>
<dbReference type="EMBL" id="NAJQ01000750">
    <property type="protein sequence ID" value="TKA65299.1"/>
    <property type="molecule type" value="Genomic_DNA"/>
</dbReference>
<evidence type="ECO:0000313" key="3">
    <source>
        <dbReference type="Proteomes" id="UP000309340"/>
    </source>
</evidence>
<dbReference type="OrthoDB" id="3750908at2759"/>
<evidence type="ECO:0000313" key="2">
    <source>
        <dbReference type="EMBL" id="TKA65299.1"/>
    </source>
</evidence>
<comment type="caution">
    <text evidence="2">The sequence shown here is derived from an EMBL/GenBank/DDBJ whole genome shotgun (WGS) entry which is preliminary data.</text>
</comment>
<name>A0A4V5NDZ6_9PEZI</name>
<feature type="transmembrane region" description="Helical" evidence="1">
    <location>
        <begin position="29"/>
        <end position="50"/>
    </location>
</feature>
<dbReference type="AlphaFoldDB" id="A0A4V5NDZ6"/>
<dbReference type="STRING" id="329884.A0A4V5NDZ6"/>
<evidence type="ECO:0000256" key="1">
    <source>
        <dbReference type="SAM" id="Phobius"/>
    </source>
</evidence>
<protein>
    <submittedName>
        <fullName evidence="2">Uncharacterized protein</fullName>
    </submittedName>
</protein>
<gene>
    <name evidence="2" type="ORF">B0A55_10024</name>
</gene>
<keyword evidence="3" id="KW-1185">Reference proteome</keyword>
<reference evidence="2 3" key="1">
    <citation type="submission" date="2017-03" db="EMBL/GenBank/DDBJ databases">
        <title>Genomes of endolithic fungi from Antarctica.</title>
        <authorList>
            <person name="Coleine C."/>
            <person name="Masonjones S."/>
            <person name="Stajich J.E."/>
        </authorList>
    </citation>
    <scope>NUCLEOTIDE SEQUENCE [LARGE SCALE GENOMIC DNA]</scope>
    <source>
        <strain evidence="2 3">CCFEE 5184</strain>
    </source>
</reference>
<keyword evidence="1" id="KW-0812">Transmembrane</keyword>
<accession>A0A4V5NDZ6</accession>
<sequence>MLIRLVLSILDTLSGGYGWSWGANQSGPFVLGGILGFIGLLSVGWSLATIGEAQGERTIFGVCITRMHFDIFIYVYFVIHVVSLITWFFGLYGGAGSIVWNVLWVLIIPVSVVATMPATYRAAENAV</sequence>
<feature type="transmembrane region" description="Helical" evidence="1">
    <location>
        <begin position="98"/>
        <end position="120"/>
    </location>
</feature>
<keyword evidence="1" id="KW-1133">Transmembrane helix</keyword>
<keyword evidence="1" id="KW-0472">Membrane</keyword>
<feature type="transmembrane region" description="Helical" evidence="1">
    <location>
        <begin position="71"/>
        <end position="92"/>
    </location>
</feature>
<organism evidence="2 3">
    <name type="scientific">Friedmanniomyces simplex</name>
    <dbReference type="NCBI Taxonomy" id="329884"/>
    <lineage>
        <taxon>Eukaryota</taxon>
        <taxon>Fungi</taxon>
        <taxon>Dikarya</taxon>
        <taxon>Ascomycota</taxon>
        <taxon>Pezizomycotina</taxon>
        <taxon>Dothideomycetes</taxon>
        <taxon>Dothideomycetidae</taxon>
        <taxon>Mycosphaerellales</taxon>
        <taxon>Teratosphaeriaceae</taxon>
        <taxon>Friedmanniomyces</taxon>
    </lineage>
</organism>
<proteinExistence type="predicted"/>